<reference evidence="1" key="1">
    <citation type="journal article" date="2023" name="Science">
        <title>Genome structures resolve the early diversification of teleost fishes.</title>
        <authorList>
            <person name="Parey E."/>
            <person name="Louis A."/>
            <person name="Montfort J."/>
            <person name="Bouchez O."/>
            <person name="Roques C."/>
            <person name="Iampietro C."/>
            <person name="Lluch J."/>
            <person name="Castinel A."/>
            <person name="Donnadieu C."/>
            <person name="Desvignes T."/>
            <person name="Floi Bucao C."/>
            <person name="Jouanno E."/>
            <person name="Wen M."/>
            <person name="Mejri S."/>
            <person name="Dirks R."/>
            <person name="Jansen H."/>
            <person name="Henkel C."/>
            <person name="Chen W.J."/>
            <person name="Zahm M."/>
            <person name="Cabau C."/>
            <person name="Klopp C."/>
            <person name="Thompson A.W."/>
            <person name="Robinson-Rechavi M."/>
            <person name="Braasch I."/>
            <person name="Lecointre G."/>
            <person name="Bobe J."/>
            <person name="Postlethwait J.H."/>
            <person name="Berthelot C."/>
            <person name="Roest Crollius H."/>
            <person name="Guiguen Y."/>
        </authorList>
    </citation>
    <scope>NUCLEOTIDE SEQUENCE</scope>
    <source>
        <strain evidence="1">WJC10195</strain>
    </source>
</reference>
<evidence type="ECO:0000313" key="1">
    <source>
        <dbReference type="EMBL" id="KAJ8337097.1"/>
    </source>
</evidence>
<proteinExistence type="predicted"/>
<evidence type="ECO:0000313" key="2">
    <source>
        <dbReference type="Proteomes" id="UP001152622"/>
    </source>
</evidence>
<comment type="caution">
    <text evidence="1">The sequence shown here is derived from an EMBL/GenBank/DDBJ whole genome shotgun (WGS) entry which is preliminary data.</text>
</comment>
<name>A0A9Q1IEV2_SYNKA</name>
<organism evidence="1 2">
    <name type="scientific">Synaphobranchus kaupii</name>
    <name type="common">Kaup's arrowtooth eel</name>
    <dbReference type="NCBI Taxonomy" id="118154"/>
    <lineage>
        <taxon>Eukaryota</taxon>
        <taxon>Metazoa</taxon>
        <taxon>Chordata</taxon>
        <taxon>Craniata</taxon>
        <taxon>Vertebrata</taxon>
        <taxon>Euteleostomi</taxon>
        <taxon>Actinopterygii</taxon>
        <taxon>Neopterygii</taxon>
        <taxon>Teleostei</taxon>
        <taxon>Anguilliformes</taxon>
        <taxon>Synaphobranchidae</taxon>
        <taxon>Synaphobranchus</taxon>
    </lineage>
</organism>
<accession>A0A9Q1IEV2</accession>
<dbReference type="Proteomes" id="UP001152622">
    <property type="component" value="Chromosome 19"/>
</dbReference>
<dbReference type="AlphaFoldDB" id="A0A9Q1IEV2"/>
<gene>
    <name evidence="1" type="ORF">SKAU_G00383170</name>
</gene>
<dbReference type="EMBL" id="JAINUF010000019">
    <property type="protein sequence ID" value="KAJ8337097.1"/>
    <property type="molecule type" value="Genomic_DNA"/>
</dbReference>
<keyword evidence="2" id="KW-1185">Reference proteome</keyword>
<protein>
    <submittedName>
        <fullName evidence="1">Uncharacterized protein</fullName>
    </submittedName>
</protein>
<sequence length="152" mass="16837">MRLGLLPNVVTLRLVDRDSAGCFSVSPVQDRRDLSEPKPGMSALLAHVRWNLPDRSYATVSAGRADLCLAACPSKHFPPAEEDFLSEVRTQIHAGPWETGTRGVSFAPLKSLCFPRRSLGPRASVTEAGRERMLYLSINRVSSCSREEEKRN</sequence>